<dbReference type="PANTHER" id="PTHR35790:SF4">
    <property type="entry name" value="HTH-TYPE TRANSCRIPTIONAL REGULATOR PCHR"/>
    <property type="match status" value="1"/>
</dbReference>
<accession>A0A6L8W792</accession>
<evidence type="ECO:0000259" key="4">
    <source>
        <dbReference type="PROSITE" id="PS50995"/>
    </source>
</evidence>
<dbReference type="SUPFAM" id="SSF46785">
    <property type="entry name" value="Winged helix' DNA-binding domain"/>
    <property type="match status" value="1"/>
</dbReference>
<dbReference type="PANTHER" id="PTHR35790">
    <property type="entry name" value="HTH-TYPE TRANSCRIPTIONAL REGULATOR PCHR"/>
    <property type="match status" value="1"/>
</dbReference>
<gene>
    <name evidence="5" type="ORF">GQE98_06855</name>
</gene>
<keyword evidence="6" id="KW-1185">Reference proteome</keyword>
<dbReference type="InterPro" id="IPR036388">
    <property type="entry name" value="WH-like_DNA-bd_sf"/>
</dbReference>
<evidence type="ECO:0000313" key="5">
    <source>
        <dbReference type="EMBL" id="MZR30354.1"/>
    </source>
</evidence>
<dbReference type="GO" id="GO:0003677">
    <property type="term" value="F:DNA binding"/>
    <property type="evidence" value="ECO:0007669"/>
    <property type="project" value="UniProtKB-KW"/>
</dbReference>
<evidence type="ECO:0000256" key="3">
    <source>
        <dbReference type="ARBA" id="ARBA00023163"/>
    </source>
</evidence>
<organism evidence="5 6">
    <name type="scientific">Sneathiella litorea</name>
    <dbReference type="NCBI Taxonomy" id="2606216"/>
    <lineage>
        <taxon>Bacteria</taxon>
        <taxon>Pseudomonadati</taxon>
        <taxon>Pseudomonadota</taxon>
        <taxon>Alphaproteobacteria</taxon>
        <taxon>Sneathiellales</taxon>
        <taxon>Sneathiellaceae</taxon>
        <taxon>Sneathiella</taxon>
    </lineage>
</organism>
<dbReference type="Proteomes" id="UP000476030">
    <property type="component" value="Unassembled WGS sequence"/>
</dbReference>
<dbReference type="PROSITE" id="PS50995">
    <property type="entry name" value="HTH_MARR_2"/>
    <property type="match status" value="1"/>
</dbReference>
<feature type="domain" description="HTH marR-type" evidence="4">
    <location>
        <begin position="30"/>
        <end position="159"/>
    </location>
</feature>
<keyword evidence="3" id="KW-0804">Transcription</keyword>
<comment type="caution">
    <text evidence="5">The sequence shown here is derived from an EMBL/GenBank/DDBJ whole genome shotgun (WGS) entry which is preliminary data.</text>
</comment>
<dbReference type="Gene3D" id="1.10.10.10">
    <property type="entry name" value="Winged helix-like DNA-binding domain superfamily/Winged helix DNA-binding domain"/>
    <property type="match status" value="1"/>
</dbReference>
<sequence>MRKMDRVLNNVKAVSMNEMQRSLYLPRFLPYRLTKLSGMISRSLAAKYSKMFDLTIPEWRIVALLGSNPGLTAREIAPLASLDKVSISRAVERLIKSGRLEKKTLEGDRRSAALFLTQAGQLTLAEIIPLAQDYENKLLAEFSPEEIEQLDNFLNRLDTKAEELQNC</sequence>
<keyword evidence="2" id="KW-0238">DNA-binding</keyword>
<dbReference type="InterPro" id="IPR036390">
    <property type="entry name" value="WH_DNA-bd_sf"/>
</dbReference>
<evidence type="ECO:0000256" key="1">
    <source>
        <dbReference type="ARBA" id="ARBA00023015"/>
    </source>
</evidence>
<name>A0A6L8W792_9PROT</name>
<dbReference type="EMBL" id="WTUW01000002">
    <property type="protein sequence ID" value="MZR30354.1"/>
    <property type="molecule type" value="Genomic_DNA"/>
</dbReference>
<proteinExistence type="predicted"/>
<evidence type="ECO:0000313" key="6">
    <source>
        <dbReference type="Proteomes" id="UP000476030"/>
    </source>
</evidence>
<dbReference type="Pfam" id="PF12802">
    <property type="entry name" value="MarR_2"/>
    <property type="match status" value="1"/>
</dbReference>
<dbReference type="InterPro" id="IPR000835">
    <property type="entry name" value="HTH_MarR-typ"/>
</dbReference>
<dbReference type="RefSeq" id="WP_161314944.1">
    <property type="nucleotide sequence ID" value="NZ_WTUW01000002.1"/>
</dbReference>
<evidence type="ECO:0000256" key="2">
    <source>
        <dbReference type="ARBA" id="ARBA00023125"/>
    </source>
</evidence>
<dbReference type="GO" id="GO:0003700">
    <property type="term" value="F:DNA-binding transcription factor activity"/>
    <property type="evidence" value="ECO:0007669"/>
    <property type="project" value="InterPro"/>
</dbReference>
<dbReference type="InterPro" id="IPR052067">
    <property type="entry name" value="Metal_resp_HTH_trans_reg"/>
</dbReference>
<reference evidence="5 6" key="1">
    <citation type="submission" date="2019-12" db="EMBL/GenBank/DDBJ databases">
        <title>Snethiella sp. nov. sp. isolated from sea sand.</title>
        <authorList>
            <person name="Kim J."/>
            <person name="Jeong S.E."/>
            <person name="Jung H.S."/>
            <person name="Jeon C.O."/>
        </authorList>
    </citation>
    <scope>NUCLEOTIDE SEQUENCE [LARGE SCALE GENOMIC DNA]</scope>
    <source>
        <strain evidence="5 6">DP05</strain>
    </source>
</reference>
<keyword evidence="1" id="KW-0805">Transcription regulation</keyword>
<dbReference type="AlphaFoldDB" id="A0A6L8W792"/>
<protein>
    <submittedName>
        <fullName evidence="5">MarR family transcriptional regulator</fullName>
    </submittedName>
</protein>
<dbReference type="PRINTS" id="PR00598">
    <property type="entry name" value="HTHMARR"/>
</dbReference>
<dbReference type="SMART" id="SM00347">
    <property type="entry name" value="HTH_MARR"/>
    <property type="match status" value="1"/>
</dbReference>